<dbReference type="Pfam" id="PF00112">
    <property type="entry name" value="Peptidase_C1"/>
    <property type="match status" value="1"/>
</dbReference>
<dbReference type="InterPro" id="IPR000668">
    <property type="entry name" value="Peptidase_C1A_C"/>
</dbReference>
<dbReference type="PANTHER" id="PTHR12411">
    <property type="entry name" value="CYSTEINE PROTEASE FAMILY C1-RELATED"/>
    <property type="match status" value="1"/>
</dbReference>
<proteinExistence type="inferred from homology"/>
<evidence type="ECO:0000259" key="5">
    <source>
        <dbReference type="SMART" id="SM00645"/>
    </source>
</evidence>
<evidence type="ECO:0000256" key="2">
    <source>
        <dbReference type="ARBA" id="ARBA00022670"/>
    </source>
</evidence>
<dbReference type="PROSITE" id="PS00639">
    <property type="entry name" value="THIOL_PROTEASE_HIS"/>
    <property type="match status" value="1"/>
</dbReference>
<gene>
    <name evidence="6" type="ORF">V6N11_044341</name>
</gene>
<dbReference type="EMBL" id="JBBPBN010000023">
    <property type="protein sequence ID" value="KAK9011493.1"/>
    <property type="molecule type" value="Genomic_DNA"/>
</dbReference>
<keyword evidence="7" id="KW-1185">Reference proteome</keyword>
<accession>A0ABR2REX1</accession>
<name>A0ABR2REX1_9ROSI</name>
<dbReference type="Gene3D" id="3.90.70.10">
    <property type="entry name" value="Cysteine proteinases"/>
    <property type="match status" value="1"/>
</dbReference>
<protein>
    <recommendedName>
        <fullName evidence="5">Peptidase C1A papain C-terminal domain-containing protein</fullName>
    </recommendedName>
</protein>
<dbReference type="InterPro" id="IPR038765">
    <property type="entry name" value="Papain-like_cys_pep_sf"/>
</dbReference>
<keyword evidence="4" id="KW-0788">Thiol protease</keyword>
<dbReference type="InterPro" id="IPR025660">
    <property type="entry name" value="Pept_his_AS"/>
</dbReference>
<dbReference type="SMART" id="SM00645">
    <property type="entry name" value="Pept_C1"/>
    <property type="match status" value="1"/>
</dbReference>
<sequence>MTESNYPYKGVDGTCNTNEEANHATTIKIFQDVPTNIEDVLQKVVANQPVSVAIDGSRFEFQFYSSGVFTGSCITQLDHEVAIVGYGEDGDGTKYWLVKNS</sequence>
<dbReference type="Proteomes" id="UP001396334">
    <property type="component" value="Unassembled WGS sequence"/>
</dbReference>
<comment type="similarity">
    <text evidence="1">Belongs to the peptidase C1 family.</text>
</comment>
<feature type="domain" description="Peptidase C1A papain C-terminal" evidence="5">
    <location>
        <begin position="1"/>
        <end position="101"/>
    </location>
</feature>
<dbReference type="InterPro" id="IPR013128">
    <property type="entry name" value="Peptidase_C1A"/>
</dbReference>
<keyword evidence="2" id="KW-0645">Protease</keyword>
<evidence type="ECO:0000313" key="6">
    <source>
        <dbReference type="EMBL" id="KAK9011493.1"/>
    </source>
</evidence>
<evidence type="ECO:0000256" key="4">
    <source>
        <dbReference type="ARBA" id="ARBA00022807"/>
    </source>
</evidence>
<evidence type="ECO:0000256" key="3">
    <source>
        <dbReference type="ARBA" id="ARBA00022801"/>
    </source>
</evidence>
<evidence type="ECO:0000256" key="1">
    <source>
        <dbReference type="ARBA" id="ARBA00008455"/>
    </source>
</evidence>
<dbReference type="SUPFAM" id="SSF54001">
    <property type="entry name" value="Cysteine proteinases"/>
    <property type="match status" value="1"/>
</dbReference>
<evidence type="ECO:0000313" key="7">
    <source>
        <dbReference type="Proteomes" id="UP001396334"/>
    </source>
</evidence>
<reference evidence="6 7" key="1">
    <citation type="journal article" date="2024" name="G3 (Bethesda)">
        <title>Genome assembly of Hibiscus sabdariffa L. provides insights into metabolisms of medicinal natural products.</title>
        <authorList>
            <person name="Kim T."/>
        </authorList>
    </citation>
    <scope>NUCLEOTIDE SEQUENCE [LARGE SCALE GENOMIC DNA]</scope>
    <source>
        <strain evidence="6">TK-2024</strain>
        <tissue evidence="6">Old leaves</tissue>
    </source>
</reference>
<organism evidence="6 7">
    <name type="scientific">Hibiscus sabdariffa</name>
    <name type="common">roselle</name>
    <dbReference type="NCBI Taxonomy" id="183260"/>
    <lineage>
        <taxon>Eukaryota</taxon>
        <taxon>Viridiplantae</taxon>
        <taxon>Streptophyta</taxon>
        <taxon>Embryophyta</taxon>
        <taxon>Tracheophyta</taxon>
        <taxon>Spermatophyta</taxon>
        <taxon>Magnoliopsida</taxon>
        <taxon>eudicotyledons</taxon>
        <taxon>Gunneridae</taxon>
        <taxon>Pentapetalae</taxon>
        <taxon>rosids</taxon>
        <taxon>malvids</taxon>
        <taxon>Malvales</taxon>
        <taxon>Malvaceae</taxon>
        <taxon>Malvoideae</taxon>
        <taxon>Hibiscus</taxon>
    </lineage>
</organism>
<comment type="caution">
    <text evidence="6">The sequence shown here is derived from an EMBL/GenBank/DDBJ whole genome shotgun (WGS) entry which is preliminary data.</text>
</comment>
<keyword evidence="3" id="KW-0378">Hydrolase</keyword>